<gene>
    <name evidence="2" type="ORF">PENTCL1PPCAC_10058</name>
</gene>
<evidence type="ECO:0000256" key="1">
    <source>
        <dbReference type="SAM" id="MobiDB-lite"/>
    </source>
</evidence>
<comment type="caution">
    <text evidence="2">The sequence shown here is derived from an EMBL/GenBank/DDBJ whole genome shotgun (WGS) entry which is preliminary data.</text>
</comment>
<reference evidence="2" key="1">
    <citation type="submission" date="2023-10" db="EMBL/GenBank/DDBJ databases">
        <title>Genome assembly of Pristionchus species.</title>
        <authorList>
            <person name="Yoshida K."/>
            <person name="Sommer R.J."/>
        </authorList>
    </citation>
    <scope>NUCLEOTIDE SEQUENCE</scope>
    <source>
        <strain evidence="2">RS0144</strain>
    </source>
</reference>
<feature type="region of interest" description="Disordered" evidence="1">
    <location>
        <begin position="35"/>
        <end position="56"/>
    </location>
</feature>
<dbReference type="AlphaFoldDB" id="A0AAV5T4X7"/>
<protein>
    <submittedName>
        <fullName evidence="2">Uncharacterized protein</fullName>
    </submittedName>
</protein>
<feature type="non-terminal residue" evidence="2">
    <location>
        <position position="1"/>
    </location>
</feature>
<dbReference type="Proteomes" id="UP001432027">
    <property type="component" value="Unassembled WGS sequence"/>
</dbReference>
<evidence type="ECO:0000313" key="2">
    <source>
        <dbReference type="EMBL" id="GMS87883.1"/>
    </source>
</evidence>
<organism evidence="2 3">
    <name type="scientific">Pristionchus entomophagus</name>
    <dbReference type="NCBI Taxonomy" id="358040"/>
    <lineage>
        <taxon>Eukaryota</taxon>
        <taxon>Metazoa</taxon>
        <taxon>Ecdysozoa</taxon>
        <taxon>Nematoda</taxon>
        <taxon>Chromadorea</taxon>
        <taxon>Rhabditida</taxon>
        <taxon>Rhabditina</taxon>
        <taxon>Diplogasteromorpha</taxon>
        <taxon>Diplogasteroidea</taxon>
        <taxon>Neodiplogasteridae</taxon>
        <taxon>Pristionchus</taxon>
    </lineage>
</organism>
<name>A0AAV5T4X7_9BILA</name>
<accession>A0AAV5T4X7</accession>
<dbReference type="EMBL" id="BTSX01000003">
    <property type="protein sequence ID" value="GMS87883.1"/>
    <property type="molecule type" value="Genomic_DNA"/>
</dbReference>
<keyword evidence="3" id="KW-1185">Reference proteome</keyword>
<sequence>LSQTSTILSLLEMIAWLPSLIRYIAFDSCIDFSSLKKRKTDSASSSKGRSSYRETPAARRFSTNLWFAFTPYSISLRSSRTSSSERLTWKRALSRRITPYVIRDTRSCSIM</sequence>
<proteinExistence type="predicted"/>
<evidence type="ECO:0000313" key="3">
    <source>
        <dbReference type="Proteomes" id="UP001432027"/>
    </source>
</evidence>
<feature type="non-terminal residue" evidence="2">
    <location>
        <position position="111"/>
    </location>
</feature>